<dbReference type="EMBL" id="CP007128">
    <property type="protein sequence ID" value="AHG90275.1"/>
    <property type="molecule type" value="Genomic_DNA"/>
</dbReference>
<feature type="region of interest" description="Disordered" evidence="1">
    <location>
        <begin position="1"/>
        <end position="48"/>
    </location>
</feature>
<evidence type="ECO:0000313" key="3">
    <source>
        <dbReference type="Proteomes" id="UP000019151"/>
    </source>
</evidence>
<feature type="compositionally biased region" description="Low complexity" evidence="1">
    <location>
        <begin position="7"/>
        <end position="18"/>
    </location>
</feature>
<proteinExistence type="predicted"/>
<dbReference type="InParanoid" id="W0RIX4"/>
<dbReference type="KEGG" id="gba:J421_2738"/>
<evidence type="ECO:0000256" key="1">
    <source>
        <dbReference type="SAM" id="MobiDB-lite"/>
    </source>
</evidence>
<accession>W0RIX4</accession>
<dbReference type="Proteomes" id="UP000019151">
    <property type="component" value="Chromosome"/>
</dbReference>
<reference evidence="2 3" key="1">
    <citation type="journal article" date="2014" name="Genome Announc.">
        <title>Genome Sequence and Methylome of Soil Bacterium Gemmatirosa kalamazoonensis KBS708T, a Member of the Rarely Cultivated Gemmatimonadetes Phylum.</title>
        <authorList>
            <person name="Debruyn J.M."/>
            <person name="Radosevich M."/>
            <person name="Wommack K.E."/>
            <person name="Polson S.W."/>
            <person name="Hauser L.J."/>
            <person name="Fawaz M.N."/>
            <person name="Korlach J."/>
            <person name="Tsai Y.C."/>
        </authorList>
    </citation>
    <scope>NUCLEOTIDE SEQUENCE [LARGE SCALE GENOMIC DNA]</scope>
    <source>
        <strain evidence="2 3">KBS708</strain>
    </source>
</reference>
<sequence length="48" mass="4787">MLTSLRAAASAGASPPSAMTTARTGEGPRGFHPGPRSWVILGAPGLAR</sequence>
<keyword evidence="3" id="KW-1185">Reference proteome</keyword>
<dbReference type="AlphaFoldDB" id="W0RIX4"/>
<protein>
    <submittedName>
        <fullName evidence="2">Uncharacterized protein</fullName>
    </submittedName>
</protein>
<dbReference type="STRING" id="861299.J421_2738"/>
<evidence type="ECO:0000313" key="2">
    <source>
        <dbReference type="EMBL" id="AHG90275.1"/>
    </source>
</evidence>
<name>W0RIX4_9BACT</name>
<organism evidence="2 3">
    <name type="scientific">Gemmatirosa kalamazoonensis</name>
    <dbReference type="NCBI Taxonomy" id="861299"/>
    <lineage>
        <taxon>Bacteria</taxon>
        <taxon>Pseudomonadati</taxon>
        <taxon>Gemmatimonadota</taxon>
        <taxon>Gemmatimonadia</taxon>
        <taxon>Gemmatimonadales</taxon>
        <taxon>Gemmatimonadaceae</taxon>
        <taxon>Gemmatirosa</taxon>
    </lineage>
</organism>
<gene>
    <name evidence="2" type="ORF">J421_2738</name>
</gene>
<dbReference type="RefSeq" id="WP_158508791.1">
    <property type="nucleotide sequence ID" value="NZ_CP007128.1"/>
</dbReference>
<dbReference type="HOGENOM" id="CLU_3153257_0_0_0"/>